<comment type="function">
    <text evidence="5 6">Cell division protein that is involved in the assembly of the Z ring. May serve as a membrane anchor for the Z ring.</text>
</comment>
<comment type="subunit">
    <text evidence="5">Self-interacts. Interacts with FtsZ.</text>
</comment>
<evidence type="ECO:0000256" key="5">
    <source>
        <dbReference type="HAMAP-Rule" id="MF_02033"/>
    </source>
</evidence>
<gene>
    <name evidence="5" type="primary">ftsA</name>
    <name evidence="9" type="ORF">QI30_10815</name>
</gene>
<comment type="caution">
    <text evidence="9">The sequence shown here is derived from an EMBL/GenBank/DDBJ whole genome shotgun (WGS) entry which is preliminary data.</text>
</comment>
<dbReference type="InterPro" id="IPR020823">
    <property type="entry name" value="Cell_div_FtsA"/>
</dbReference>
<keyword evidence="1 5" id="KW-1003">Cell membrane</keyword>
<organism evidence="9 10">
    <name type="scientific">Candidatus Kurthia intestinigallinarum</name>
    <dbReference type="NCBI Taxonomy" id="1562256"/>
    <lineage>
        <taxon>Bacteria</taxon>
        <taxon>Bacillati</taxon>
        <taxon>Bacillota</taxon>
        <taxon>Bacilli</taxon>
        <taxon>Bacillales</taxon>
        <taxon>Caryophanaceae</taxon>
        <taxon>Kurthia</taxon>
    </lineage>
</organism>
<feature type="region of interest" description="Disordered" evidence="7">
    <location>
        <begin position="390"/>
        <end position="430"/>
    </location>
</feature>
<dbReference type="SUPFAM" id="SSF53067">
    <property type="entry name" value="Actin-like ATPase domain"/>
    <property type="match status" value="2"/>
</dbReference>
<evidence type="ECO:0000256" key="4">
    <source>
        <dbReference type="ARBA" id="ARBA00023306"/>
    </source>
</evidence>
<dbReference type="RefSeq" id="WP_126990801.1">
    <property type="nucleotide sequence ID" value="NZ_JTFC01000031.1"/>
</dbReference>
<dbReference type="Gene3D" id="3.30.1490.110">
    <property type="match status" value="1"/>
</dbReference>
<sequence length="443" mass="49134">MGEPEVYVSLDIGSTSVKCIIGEVSDEAVHIIGVGNAKSTGIRKGSIVDIDATVQSIKRAVDQAERMIGMSIHKVILGIPAAHVMLQDTKGVVAVVKNDENREITSDDVNRVLDAAQMMSLSPDREHINLVPRYYTVDSVSEIKDPRGMLGIRLEVDATMITTSKTVLHNVLRCVEKAGLDIQEIYLQPLASGTFALTKDERNRGTTLIDIGGETTTIAVFKDDQLLHASVIPVGGENITKDLSLVLRTSTEQAEKIKLEYGHAYFNEASDNEVFDVPVIGADAKEQFSQRYISEIISMRLEELFELILDEFYRQNLSGLPGGVVLTGGVAKLEGIAQLARDCLQTRVRIAAPQYIGVRDPEYTSAVNLIRYAHADNQFYNKYEGDFNQPSNDMMLGTAQPSHEQEQMEYQQPAPRDDYEETNHQPKEKFSDKVKKIFKGILD</sequence>
<keyword evidence="10" id="KW-1185">Reference proteome</keyword>
<feature type="compositionally biased region" description="Basic and acidic residues" evidence="7">
    <location>
        <begin position="415"/>
        <end position="430"/>
    </location>
</feature>
<evidence type="ECO:0000259" key="8">
    <source>
        <dbReference type="SMART" id="SM00842"/>
    </source>
</evidence>
<dbReference type="InterPro" id="IPR043129">
    <property type="entry name" value="ATPase_NBD"/>
</dbReference>
<dbReference type="PIRSF" id="PIRSF003101">
    <property type="entry name" value="FtsA"/>
    <property type="match status" value="1"/>
</dbReference>
<evidence type="ECO:0000256" key="7">
    <source>
        <dbReference type="SAM" id="MobiDB-lite"/>
    </source>
</evidence>
<protein>
    <recommendedName>
        <fullName evidence="5 6">Cell division protein FtsA</fullName>
    </recommendedName>
</protein>
<proteinExistence type="inferred from homology"/>
<keyword evidence="3 5" id="KW-0472">Membrane</keyword>
<name>A0A433RTD8_9BACL</name>
<dbReference type="GO" id="GO:0009898">
    <property type="term" value="C:cytoplasmic side of plasma membrane"/>
    <property type="evidence" value="ECO:0007669"/>
    <property type="project" value="UniProtKB-UniRule"/>
</dbReference>
<dbReference type="AlphaFoldDB" id="A0A433RTD8"/>
<dbReference type="GO" id="GO:0032153">
    <property type="term" value="C:cell division site"/>
    <property type="evidence" value="ECO:0007669"/>
    <property type="project" value="UniProtKB-UniRule"/>
</dbReference>
<dbReference type="InterPro" id="IPR003494">
    <property type="entry name" value="SHS2_FtsA"/>
</dbReference>
<dbReference type="OrthoDB" id="9768127at2"/>
<dbReference type="CDD" id="cd24048">
    <property type="entry name" value="ASKHA_NBD_FtsA"/>
    <property type="match status" value="1"/>
</dbReference>
<keyword evidence="4 5" id="KW-0131">Cell cycle</keyword>
<dbReference type="Pfam" id="PF14450">
    <property type="entry name" value="FtsA"/>
    <property type="match status" value="1"/>
</dbReference>
<dbReference type="GO" id="GO:0043093">
    <property type="term" value="P:FtsZ-dependent cytokinesis"/>
    <property type="evidence" value="ECO:0007669"/>
    <property type="project" value="UniProtKB-UniRule"/>
</dbReference>
<evidence type="ECO:0000256" key="3">
    <source>
        <dbReference type="ARBA" id="ARBA00023136"/>
    </source>
</evidence>
<dbReference type="PANTHER" id="PTHR32432">
    <property type="entry name" value="CELL DIVISION PROTEIN FTSA-RELATED"/>
    <property type="match status" value="1"/>
</dbReference>
<evidence type="ECO:0000256" key="2">
    <source>
        <dbReference type="ARBA" id="ARBA00022618"/>
    </source>
</evidence>
<dbReference type="NCBIfam" id="TIGR01174">
    <property type="entry name" value="ftsA"/>
    <property type="match status" value="1"/>
</dbReference>
<dbReference type="InterPro" id="IPR050696">
    <property type="entry name" value="FtsA/MreB"/>
</dbReference>
<reference evidence="9 10" key="1">
    <citation type="submission" date="2014-11" db="EMBL/GenBank/DDBJ databases">
        <title>Genome sequence and analysis of novel Kurthia sp.</title>
        <authorList>
            <person name="Lawson J.N."/>
            <person name="Gonzalez J.E."/>
            <person name="Rinauldi L."/>
            <person name="Xuan Z."/>
            <person name="Firman A."/>
            <person name="Shaddox L."/>
            <person name="Trudeau A."/>
            <person name="Shah S."/>
            <person name="Reiman D."/>
        </authorList>
    </citation>
    <scope>NUCLEOTIDE SEQUENCE [LARGE SCALE GENOMIC DNA]</scope>
    <source>
        <strain evidence="9 10">3B1D</strain>
    </source>
</reference>
<evidence type="ECO:0000313" key="9">
    <source>
        <dbReference type="EMBL" id="RUS55422.1"/>
    </source>
</evidence>
<evidence type="ECO:0000256" key="1">
    <source>
        <dbReference type="ARBA" id="ARBA00022475"/>
    </source>
</evidence>
<keyword evidence="2 5" id="KW-0132">Cell division</keyword>
<dbReference type="Pfam" id="PF02491">
    <property type="entry name" value="SHS2_FTSA"/>
    <property type="match status" value="1"/>
</dbReference>
<accession>A0A433RTD8</accession>
<dbReference type="EMBL" id="JTFC01000031">
    <property type="protein sequence ID" value="RUS55422.1"/>
    <property type="molecule type" value="Genomic_DNA"/>
</dbReference>
<evidence type="ECO:0000313" key="10">
    <source>
        <dbReference type="Proteomes" id="UP000288623"/>
    </source>
</evidence>
<dbReference type="HAMAP" id="MF_02033">
    <property type="entry name" value="FtsA"/>
    <property type="match status" value="1"/>
</dbReference>
<dbReference type="Proteomes" id="UP000288623">
    <property type="component" value="Unassembled WGS sequence"/>
</dbReference>
<feature type="domain" description="SHS2" evidence="8">
    <location>
        <begin position="7"/>
        <end position="196"/>
    </location>
</feature>
<comment type="similarity">
    <text evidence="5 6">Belongs to the FtsA/MreB family.</text>
</comment>
<dbReference type="Gene3D" id="3.30.420.40">
    <property type="match status" value="2"/>
</dbReference>
<dbReference type="SMART" id="SM00842">
    <property type="entry name" value="FtsA"/>
    <property type="match status" value="1"/>
</dbReference>
<comment type="subcellular location">
    <subcellularLocation>
        <location evidence="5">Cell membrane</location>
        <topology evidence="5">Peripheral membrane protein</topology>
        <orientation evidence="5">Cytoplasmic side</orientation>
    </subcellularLocation>
    <text evidence="5">Localizes to the Z ring in an FtsZ-dependent manner. Targeted to the membrane through a conserved C-terminal amphipathic helix.</text>
</comment>
<evidence type="ECO:0000256" key="6">
    <source>
        <dbReference type="PIRNR" id="PIRNR003101"/>
    </source>
</evidence>
<dbReference type="PANTHER" id="PTHR32432:SF4">
    <property type="entry name" value="CELL DIVISION PROTEIN FTSA"/>
    <property type="match status" value="1"/>
</dbReference>